<protein>
    <recommendedName>
        <fullName evidence="3">Pentapeptide repeat-containing protein</fullName>
    </recommendedName>
</protein>
<evidence type="ECO:0008006" key="3">
    <source>
        <dbReference type="Google" id="ProtNLM"/>
    </source>
</evidence>
<keyword evidence="2" id="KW-1185">Reference proteome</keyword>
<proteinExistence type="predicted"/>
<evidence type="ECO:0000313" key="1">
    <source>
        <dbReference type="EMBL" id="UYW02126.1"/>
    </source>
</evidence>
<dbReference type="Proteomes" id="UP001163328">
    <property type="component" value="Chromosome"/>
</dbReference>
<dbReference type="EMBL" id="CP081495">
    <property type="protein sequence ID" value="UYW02126.1"/>
    <property type="molecule type" value="Genomic_DNA"/>
</dbReference>
<dbReference type="RefSeq" id="WP_264434619.1">
    <property type="nucleotide sequence ID" value="NZ_CP081495.1"/>
</dbReference>
<reference evidence="1" key="1">
    <citation type="submission" date="2021-08" db="EMBL/GenBank/DDBJ databases">
        <title>Flavobacterium sp. strain CC-SYL302.</title>
        <authorList>
            <person name="Lin S.-Y."/>
            <person name="Lee T.-H."/>
            <person name="Young C.-C."/>
        </authorList>
    </citation>
    <scope>NUCLEOTIDE SEQUENCE</scope>
    <source>
        <strain evidence="1">CC-SYL302</strain>
    </source>
</reference>
<evidence type="ECO:0000313" key="2">
    <source>
        <dbReference type="Proteomes" id="UP001163328"/>
    </source>
</evidence>
<gene>
    <name evidence="1" type="ORF">K5I29_04290</name>
</gene>
<organism evidence="1 2">
    <name type="scientific">Flavobacterium agricola</name>
    <dbReference type="NCBI Taxonomy" id="2870839"/>
    <lineage>
        <taxon>Bacteria</taxon>
        <taxon>Pseudomonadati</taxon>
        <taxon>Bacteroidota</taxon>
        <taxon>Flavobacteriia</taxon>
        <taxon>Flavobacteriales</taxon>
        <taxon>Flavobacteriaceae</taxon>
        <taxon>Flavobacterium</taxon>
    </lineage>
</organism>
<accession>A0ABY6M0S8</accession>
<name>A0ABY6M0S8_9FLAO</name>
<sequence>MNLIKKVIFSTPNLKPNTFIGGVASVINSKTELSNRLNISENNIKGFKVINNDIQFNIVGNLDFSLSAFANITTATYLRSNANIINVRSVGNSSFLYFNEVVLNSSLITEFRSSAFVNLINLNNFNLIDFKGNLQGYTFENSGAIGSDITVECKHMSFNNFVNAKFKKIRLPQLESMGRSNRTFYSQNFSGCQYVELISMRKLKLMYGNENTAAQGTYSNFAAVKLGCTIEVNIALATSWNGGMPPDLTFAKTNRQAIVKFYDDAGNYVSTL</sequence>